<dbReference type="AlphaFoldDB" id="A0A135UM86"/>
<evidence type="ECO:0000256" key="1">
    <source>
        <dbReference type="SAM" id="MobiDB-lite"/>
    </source>
</evidence>
<feature type="compositionally biased region" description="Basic and acidic residues" evidence="1">
    <location>
        <begin position="362"/>
        <end position="377"/>
    </location>
</feature>
<feature type="region of interest" description="Disordered" evidence="1">
    <location>
        <begin position="323"/>
        <end position="408"/>
    </location>
</feature>
<dbReference type="EMBL" id="JEMN01000391">
    <property type="protein sequence ID" value="KXH61495.1"/>
    <property type="molecule type" value="Genomic_DNA"/>
</dbReference>
<comment type="caution">
    <text evidence="2">The sequence shown here is derived from an EMBL/GenBank/DDBJ whole genome shotgun (WGS) entry which is preliminary data.</text>
</comment>
<feature type="region of interest" description="Disordered" evidence="1">
    <location>
        <begin position="531"/>
        <end position="559"/>
    </location>
</feature>
<dbReference type="OrthoDB" id="5240423at2759"/>
<feature type="compositionally biased region" description="Polar residues" evidence="1">
    <location>
        <begin position="533"/>
        <end position="559"/>
    </location>
</feature>
<reference evidence="2 3" key="1">
    <citation type="submission" date="2014-02" db="EMBL/GenBank/DDBJ databases">
        <title>The genome sequence of Colletotrichum nymphaeae SA-01.</title>
        <authorList>
            <person name="Baroncelli R."/>
            <person name="Thon M.R."/>
        </authorList>
    </citation>
    <scope>NUCLEOTIDE SEQUENCE [LARGE SCALE GENOMIC DNA]</scope>
    <source>
        <strain evidence="2 3">SA-01</strain>
    </source>
</reference>
<protein>
    <submittedName>
        <fullName evidence="2">Uncharacterized protein</fullName>
    </submittedName>
</protein>
<feature type="region of interest" description="Disordered" evidence="1">
    <location>
        <begin position="424"/>
        <end position="449"/>
    </location>
</feature>
<organism evidence="2 3">
    <name type="scientific">Colletotrichum nymphaeae SA-01</name>
    <dbReference type="NCBI Taxonomy" id="1460502"/>
    <lineage>
        <taxon>Eukaryota</taxon>
        <taxon>Fungi</taxon>
        <taxon>Dikarya</taxon>
        <taxon>Ascomycota</taxon>
        <taxon>Pezizomycotina</taxon>
        <taxon>Sordariomycetes</taxon>
        <taxon>Hypocreomycetidae</taxon>
        <taxon>Glomerellales</taxon>
        <taxon>Glomerellaceae</taxon>
        <taxon>Colletotrichum</taxon>
        <taxon>Colletotrichum acutatum species complex</taxon>
    </lineage>
</organism>
<evidence type="ECO:0000313" key="3">
    <source>
        <dbReference type="Proteomes" id="UP000070054"/>
    </source>
</evidence>
<feature type="compositionally biased region" description="Low complexity" evidence="1">
    <location>
        <begin position="389"/>
        <end position="408"/>
    </location>
</feature>
<evidence type="ECO:0000313" key="2">
    <source>
        <dbReference type="EMBL" id="KXH61495.1"/>
    </source>
</evidence>
<dbReference type="Proteomes" id="UP000070054">
    <property type="component" value="Unassembled WGS sequence"/>
</dbReference>
<proteinExistence type="predicted"/>
<feature type="compositionally biased region" description="Polar residues" evidence="1">
    <location>
        <begin position="433"/>
        <end position="443"/>
    </location>
</feature>
<feature type="region of interest" description="Disordered" evidence="1">
    <location>
        <begin position="582"/>
        <end position="617"/>
    </location>
</feature>
<keyword evidence="3" id="KW-1185">Reference proteome</keyword>
<gene>
    <name evidence="2" type="ORF">CNYM01_09662</name>
</gene>
<accession>A0A135UM86</accession>
<feature type="compositionally biased region" description="Polar residues" evidence="1">
    <location>
        <begin position="323"/>
        <end position="361"/>
    </location>
</feature>
<name>A0A135UM86_9PEZI</name>
<sequence length="617" mass="67756">MDPLSALRATYYIVLFGIELDQVPQEVRNSLELVRTCHTDLQYLIEIRNELLPLLQRRSKVLERVNSIVETTHKGLVEVCELVEKSRPRLNNGRTPFRSRLSWILLDSAQFKAQRPVISRHHASVLAELNFLRQIALLAPTPDRGDGDSDASKKPTLLFDNVALLEDLIGKANTSGSVTSLPAYSSDVNPPERCQPADSITSQALIALSSGPSTVSSALSPPSVSTKCPKLPSDFLFSSLSKIDIPEHLLDQNQDAPSILEHEETGDEVLDSSDGDGISLLFGDYANMTPLLTSTPSVSSASTSMSPWSTGAEHLHRPASVVSSLSSLRETPGLSNSETTSGVRFTSAMSSENLFQKQRTSSLREQHQSEEFDHRNLDSPPVSGMIQDSTSPRSTSSPSLVSTPITSSARQFRSWSSPSFSLLGRHRRKDSHQSNPPDASPSPNVAKDPKVVYPGFVPLDVKYGQNVVSNGRFRAYSPMYRNGDVTSHLNSPPQPRRLQDQAFMTDVTHEQQLLRSQSHIACFAQERAPHPLSQATSLSSLRGSHISQSQDNAVPPQESEQVQVFEMLGSIPSLHQLASYQHPNNQRDFIDEPSSMANRDKEGRSSVPSNLGVFELP</sequence>